<accession>A0A9Q3BSF1</accession>
<proteinExistence type="predicted"/>
<evidence type="ECO:0000256" key="1">
    <source>
        <dbReference type="SAM" id="SignalP"/>
    </source>
</evidence>
<feature type="chain" id="PRO_5040208921" evidence="1">
    <location>
        <begin position="25"/>
        <end position="129"/>
    </location>
</feature>
<evidence type="ECO:0000313" key="2">
    <source>
        <dbReference type="EMBL" id="MBW0470263.1"/>
    </source>
</evidence>
<keyword evidence="3" id="KW-1185">Reference proteome</keyword>
<reference evidence="2" key="1">
    <citation type="submission" date="2021-03" db="EMBL/GenBank/DDBJ databases">
        <title>Draft genome sequence of rust myrtle Austropuccinia psidii MF-1, a brazilian biotype.</title>
        <authorList>
            <person name="Quecine M.C."/>
            <person name="Pachon D.M.R."/>
            <person name="Bonatelli M.L."/>
            <person name="Correr F.H."/>
            <person name="Franceschini L.M."/>
            <person name="Leite T.F."/>
            <person name="Margarido G.R.A."/>
            <person name="Almeida C.A."/>
            <person name="Ferrarezi J.A."/>
            <person name="Labate C.A."/>
        </authorList>
    </citation>
    <scope>NUCLEOTIDE SEQUENCE</scope>
    <source>
        <strain evidence="2">MF-1</strain>
    </source>
</reference>
<dbReference type="Proteomes" id="UP000765509">
    <property type="component" value="Unassembled WGS sequence"/>
</dbReference>
<sequence>MVTLGIFIVFFCALGLEYLPSASGKPINIACNTAENSSRLAKRMTGNTVKQAAKYGSRVSAHSLAQKSESAVKDVVNAVEDGIGKSGSEAEAATTEAAHNSAPKKSYWMLNTVLGDPKTEPKYFSGAKN</sequence>
<evidence type="ECO:0000313" key="3">
    <source>
        <dbReference type="Proteomes" id="UP000765509"/>
    </source>
</evidence>
<dbReference type="EMBL" id="AVOT02002413">
    <property type="protein sequence ID" value="MBW0470263.1"/>
    <property type="molecule type" value="Genomic_DNA"/>
</dbReference>
<organism evidence="2 3">
    <name type="scientific">Austropuccinia psidii MF-1</name>
    <dbReference type="NCBI Taxonomy" id="1389203"/>
    <lineage>
        <taxon>Eukaryota</taxon>
        <taxon>Fungi</taxon>
        <taxon>Dikarya</taxon>
        <taxon>Basidiomycota</taxon>
        <taxon>Pucciniomycotina</taxon>
        <taxon>Pucciniomycetes</taxon>
        <taxon>Pucciniales</taxon>
        <taxon>Sphaerophragmiaceae</taxon>
        <taxon>Austropuccinia</taxon>
    </lineage>
</organism>
<name>A0A9Q3BSF1_9BASI</name>
<gene>
    <name evidence="2" type="ORF">O181_009978</name>
</gene>
<dbReference type="AlphaFoldDB" id="A0A9Q3BSF1"/>
<keyword evidence="1" id="KW-0732">Signal</keyword>
<feature type="signal peptide" evidence="1">
    <location>
        <begin position="1"/>
        <end position="24"/>
    </location>
</feature>
<protein>
    <submittedName>
        <fullName evidence="2">Uncharacterized protein</fullName>
    </submittedName>
</protein>
<comment type="caution">
    <text evidence="2">The sequence shown here is derived from an EMBL/GenBank/DDBJ whole genome shotgun (WGS) entry which is preliminary data.</text>
</comment>